<feature type="region of interest" description="Disordered" evidence="1">
    <location>
        <begin position="701"/>
        <end position="724"/>
    </location>
</feature>
<feature type="compositionally biased region" description="Basic and acidic residues" evidence="1">
    <location>
        <begin position="247"/>
        <end position="262"/>
    </location>
</feature>
<feature type="region of interest" description="Disordered" evidence="1">
    <location>
        <begin position="181"/>
        <end position="309"/>
    </location>
</feature>
<sequence length="1511" mass="165811">MAEDSAKRSRWRGKLFSKEKERDKDRDEDAQLSRQTEEKLKLNNDVMDFLAPSIAKSQAMQRPMRPAGASPPKVPRIDIAAAQRWPGAHDVGKGSPGPRSGGPLSSSLKGGSGSMGGVNKKRRKAHLKVAFAKTEPEIIGEGGEEAELPTIAVGKIREHSPHRLSADGYKDDTTVGMPQFITATDRQLSPGRPGSSGLRRAHTVSHENTPPIQQSAWSPPQQAQIQEDNFRPSPLKRSATGFSEVTEFDRQERPSLDSEDFRPAPLRRTATGFSDISEADRPSFEEEDNPFSDHQTSAGTDSFMPDMDRAPRLPEIDLVVSESPLEYRKSLSLSDNYLPASPSDPSSFSARLIHKMRAEEGRVLHEAIRNSIAMDDSDRPSISSEGSHRPESSHYSPEQTHVKLIQPTPSRPPAQSSYSYQPAPAPKPPLPLNERPPISTTGSYPPPLQPQQQHHLQVSGYGQDMPQGGSPVPPAHMSLTPREQSPASLRGNYGQPTPSPRIQPPGTSSNYFPPHLAPQPSQQRPPMHQIYSDPPPQHDFQHYSQLQPTYPAPAPAYPSQPSQLQSQQQPQQPSSQPPPLQVQPPPSPRGPLKSLATRVSEAAGSLPSPTVNSNRTSNSSLTPPVIPPGNFSPAGSLSQNTSAEMALEDFTERVQHMSGIFRLTAEVVQPAARYTPKQWLRCALWWFLRGRAGLEGIMRGRARESRGNSPNDARPGSRQDSVTGGGMRLCQAHVDLAKVVWMLQDIFPSLSGLQTYTGSGRMGLTAPATIAAAREAADTNNVQVLEGIEVLSAALKMLLASCARNDAMPPHASLIQGQDQSIWVQYPQLPAEAQSVVLSSPASSPTNLTPLGDTKMDFAFGRMFVNVTLSSPDGERSDPVPCLLSILRERNTWGLKVMICSQTEAITVCIQDEHERSKEAAELSLPGPGWRDVNWESQQARLFANISNLNPGAGGKIGMMVEFTQQDFAQLVTIWNYTRNVAVSMMPGKEEKMVHEVVTVALQHSEEIDPSRQPPQMPQQPSFPTERVKRCRVRVFEKYEYYDFGTGRRKLHRGFRVLAITSPKIKNLSSLSINVGDIKPVVCEMVTENSTGESRPALVLKAPDESRSKTSTLVVTLHSPPERQTLLDIFTGVALQQGESVLAHVRLSMLGIEQVGQAEAFAQSGKDPLRTVRWQDVMVIGDDEDDMPRSAEELRSVMSARFRIVVRANGVIVTERLNIVPGELKMRLPATGSSSTPSSAISIFRSASPRPPCTTMTSISSQPSSQLPNAISSLLDIAARNPTLETFHFPSLLDLHSFQSALCSHRVLFDGLSSGFTISHRRALVPVPVHKRQYAHDVRVQILKRDGDSSALLVAFFEGFTLAESMAFKLLGTDAFEKVDGKKAEREMGGARWGVRLVDAKFALPGKDKDKDKEKDRDGEDGDGGRTRHRRQKSKDSGRESRNGLDGKDDEAGGKKGKAEERFVCVDLLEYPGEHDDIVIGFDEESERDSFLDALPAAPQVSRSITFKRKI</sequence>
<evidence type="ECO:0000256" key="1">
    <source>
        <dbReference type="SAM" id="MobiDB-lite"/>
    </source>
</evidence>
<feature type="compositionally biased region" description="Basic and acidic residues" evidence="1">
    <location>
        <begin position="1434"/>
        <end position="1457"/>
    </location>
</feature>
<feature type="compositionally biased region" description="Low complexity" evidence="1">
    <location>
        <begin position="210"/>
        <end position="226"/>
    </location>
</feature>
<dbReference type="EMBL" id="ML978136">
    <property type="protein sequence ID" value="KAF2093805.1"/>
    <property type="molecule type" value="Genomic_DNA"/>
</dbReference>
<dbReference type="InterPro" id="IPR056033">
    <property type="entry name" value="DUF7614"/>
</dbReference>
<organism evidence="6 7">
    <name type="scientific">Rhizodiscina lignyota</name>
    <dbReference type="NCBI Taxonomy" id="1504668"/>
    <lineage>
        <taxon>Eukaryota</taxon>
        <taxon>Fungi</taxon>
        <taxon>Dikarya</taxon>
        <taxon>Ascomycota</taxon>
        <taxon>Pezizomycotina</taxon>
        <taxon>Dothideomycetes</taxon>
        <taxon>Pleosporomycetidae</taxon>
        <taxon>Aulographales</taxon>
        <taxon>Rhizodiscinaceae</taxon>
        <taxon>Rhizodiscina</taxon>
    </lineage>
</organism>
<reference evidence="6" key="1">
    <citation type="journal article" date="2020" name="Stud. Mycol.">
        <title>101 Dothideomycetes genomes: a test case for predicting lifestyles and emergence of pathogens.</title>
        <authorList>
            <person name="Haridas S."/>
            <person name="Albert R."/>
            <person name="Binder M."/>
            <person name="Bloem J."/>
            <person name="Labutti K."/>
            <person name="Salamov A."/>
            <person name="Andreopoulos B."/>
            <person name="Baker S."/>
            <person name="Barry K."/>
            <person name="Bills G."/>
            <person name="Bluhm B."/>
            <person name="Cannon C."/>
            <person name="Castanera R."/>
            <person name="Culley D."/>
            <person name="Daum C."/>
            <person name="Ezra D."/>
            <person name="Gonzalez J."/>
            <person name="Henrissat B."/>
            <person name="Kuo A."/>
            <person name="Liang C."/>
            <person name="Lipzen A."/>
            <person name="Lutzoni F."/>
            <person name="Magnuson J."/>
            <person name="Mondo S."/>
            <person name="Nolan M."/>
            <person name="Ohm R."/>
            <person name="Pangilinan J."/>
            <person name="Park H.-J."/>
            <person name="Ramirez L."/>
            <person name="Alfaro M."/>
            <person name="Sun H."/>
            <person name="Tritt A."/>
            <person name="Yoshinaga Y."/>
            <person name="Zwiers L.-H."/>
            <person name="Turgeon B."/>
            <person name="Goodwin S."/>
            <person name="Spatafora J."/>
            <person name="Crous P."/>
            <person name="Grigoriev I."/>
        </authorList>
    </citation>
    <scope>NUCLEOTIDE SEQUENCE</scope>
    <source>
        <strain evidence="6">CBS 133067</strain>
    </source>
</reference>
<feature type="domain" description="DUF7613" evidence="4">
    <location>
        <begin position="1136"/>
        <end position="1302"/>
    </location>
</feature>
<feature type="region of interest" description="Disordered" evidence="1">
    <location>
        <begin position="367"/>
        <end position="640"/>
    </location>
</feature>
<feature type="region of interest" description="Disordered" evidence="1">
    <location>
        <begin position="1406"/>
        <end position="1457"/>
    </location>
</feature>
<feature type="compositionally biased region" description="Polar residues" evidence="1">
    <location>
        <begin position="607"/>
        <end position="622"/>
    </location>
</feature>
<dbReference type="OrthoDB" id="4356615at2759"/>
<name>A0A9P4M1T1_9PEZI</name>
<evidence type="ECO:0000259" key="2">
    <source>
        <dbReference type="Pfam" id="PF24586"/>
    </source>
</evidence>
<evidence type="ECO:0000259" key="3">
    <source>
        <dbReference type="Pfam" id="PF24587"/>
    </source>
</evidence>
<feature type="domain" description="DUF7614" evidence="5">
    <location>
        <begin position="1309"/>
        <end position="1415"/>
    </location>
</feature>
<protein>
    <submittedName>
        <fullName evidence="6">Uncharacterized protein</fullName>
    </submittedName>
</protein>
<feature type="compositionally biased region" description="Low complexity" evidence="1">
    <location>
        <begin position="559"/>
        <end position="574"/>
    </location>
</feature>
<dbReference type="Proteomes" id="UP000799772">
    <property type="component" value="Unassembled WGS sequence"/>
</dbReference>
<evidence type="ECO:0000259" key="5">
    <source>
        <dbReference type="Pfam" id="PF24589"/>
    </source>
</evidence>
<feature type="compositionally biased region" description="Basic and acidic residues" evidence="1">
    <location>
        <begin position="1406"/>
        <end position="1426"/>
    </location>
</feature>
<feature type="compositionally biased region" description="Low complexity" evidence="1">
    <location>
        <begin position="413"/>
        <end position="422"/>
    </location>
</feature>
<feature type="compositionally biased region" description="Pro residues" evidence="1">
    <location>
        <begin position="575"/>
        <end position="589"/>
    </location>
</feature>
<dbReference type="CDD" id="cd22541">
    <property type="entry name" value="SP5_N"/>
    <property type="match status" value="1"/>
</dbReference>
<evidence type="ECO:0000313" key="7">
    <source>
        <dbReference type="Proteomes" id="UP000799772"/>
    </source>
</evidence>
<dbReference type="Pfam" id="PF24589">
    <property type="entry name" value="DUF7614"/>
    <property type="match status" value="2"/>
</dbReference>
<feature type="compositionally biased region" description="Basic and acidic residues" evidence="1">
    <location>
        <begin position="16"/>
        <end position="42"/>
    </location>
</feature>
<dbReference type="InterPro" id="IPR056032">
    <property type="entry name" value="DUF7613"/>
</dbReference>
<dbReference type="InterPro" id="IPR056030">
    <property type="entry name" value="DUF7611"/>
</dbReference>
<dbReference type="Pfam" id="PF24587">
    <property type="entry name" value="DUF7612"/>
    <property type="match status" value="1"/>
</dbReference>
<feature type="region of interest" description="Disordered" evidence="1">
    <location>
        <begin position="1"/>
        <end position="124"/>
    </location>
</feature>
<comment type="caution">
    <text evidence="6">The sequence shown here is derived from an EMBL/GenBank/DDBJ whole genome shotgun (WGS) entry which is preliminary data.</text>
</comment>
<feature type="compositionally biased region" description="Low complexity" evidence="1">
    <location>
        <begin position="96"/>
        <end position="109"/>
    </location>
</feature>
<dbReference type="Pfam" id="PF24586">
    <property type="entry name" value="DUF7611"/>
    <property type="match status" value="1"/>
</dbReference>
<evidence type="ECO:0000313" key="6">
    <source>
        <dbReference type="EMBL" id="KAF2093805.1"/>
    </source>
</evidence>
<accession>A0A9P4M1T1</accession>
<proteinExistence type="predicted"/>
<dbReference type="InterPro" id="IPR056031">
    <property type="entry name" value="DUF7612"/>
</dbReference>
<gene>
    <name evidence="6" type="ORF">NA57DRAFT_80806</name>
</gene>
<feature type="domain" description="DUF7612" evidence="3">
    <location>
        <begin position="1018"/>
        <end position="1133"/>
    </location>
</feature>
<feature type="domain" description="DUF7611" evidence="2">
    <location>
        <begin position="816"/>
        <end position="984"/>
    </location>
</feature>
<dbReference type="Pfam" id="PF24588">
    <property type="entry name" value="DUF7613"/>
    <property type="match status" value="1"/>
</dbReference>
<keyword evidence="7" id="KW-1185">Reference proteome</keyword>
<evidence type="ECO:0000259" key="4">
    <source>
        <dbReference type="Pfam" id="PF24588"/>
    </source>
</evidence>
<feature type="domain" description="DUF7614" evidence="5">
    <location>
        <begin position="1455"/>
        <end position="1496"/>
    </location>
</feature>